<reference evidence="1" key="3">
    <citation type="submission" date="2025-08" db="UniProtKB">
        <authorList>
            <consortium name="Ensembl"/>
        </authorList>
    </citation>
    <scope>IDENTIFICATION</scope>
</reference>
<dbReference type="AlphaFoldDB" id="H2Y081"/>
<dbReference type="Ensembl" id="ENSCINT00000036118.1">
    <property type="protein sequence ID" value="ENSCINP00000035315.1"/>
    <property type="gene ID" value="ENSCING00000020634.1"/>
</dbReference>
<evidence type="ECO:0000313" key="1">
    <source>
        <dbReference type="Ensembl" id="ENSCINP00000035315.1"/>
    </source>
</evidence>
<evidence type="ECO:0000313" key="2">
    <source>
        <dbReference type="Proteomes" id="UP000008144"/>
    </source>
</evidence>
<dbReference type="Proteomes" id="UP000008144">
    <property type="component" value="Chromosome 10"/>
</dbReference>
<name>H2Y081_CIOIN</name>
<protein>
    <submittedName>
        <fullName evidence="1">Uncharacterized protein</fullName>
    </submittedName>
</protein>
<reference evidence="1" key="4">
    <citation type="submission" date="2025-09" db="UniProtKB">
        <authorList>
            <consortium name="Ensembl"/>
        </authorList>
    </citation>
    <scope>IDENTIFICATION</scope>
</reference>
<organism evidence="1 2">
    <name type="scientific">Ciona intestinalis</name>
    <name type="common">Transparent sea squirt</name>
    <name type="synonym">Ascidia intestinalis</name>
    <dbReference type="NCBI Taxonomy" id="7719"/>
    <lineage>
        <taxon>Eukaryota</taxon>
        <taxon>Metazoa</taxon>
        <taxon>Chordata</taxon>
        <taxon>Tunicata</taxon>
        <taxon>Ascidiacea</taxon>
        <taxon>Phlebobranchia</taxon>
        <taxon>Cionidae</taxon>
        <taxon>Ciona</taxon>
    </lineage>
</organism>
<sequence length="47" mass="5547">MLYSMACHSTRDLGHSWLMTLCFGPSKSFTLQIKMKCKMTYKLRKSR</sequence>
<dbReference type="HOGENOM" id="CLU_3175114_0_0_1"/>
<reference evidence="2" key="1">
    <citation type="journal article" date="2002" name="Science">
        <title>The draft genome of Ciona intestinalis: insights into chordate and vertebrate origins.</title>
        <authorList>
            <person name="Dehal P."/>
            <person name="Satou Y."/>
            <person name="Campbell R.K."/>
            <person name="Chapman J."/>
            <person name="Degnan B."/>
            <person name="De Tomaso A."/>
            <person name="Davidson B."/>
            <person name="Di Gregorio A."/>
            <person name="Gelpke M."/>
            <person name="Goodstein D.M."/>
            <person name="Harafuji N."/>
            <person name="Hastings K.E."/>
            <person name="Ho I."/>
            <person name="Hotta K."/>
            <person name="Huang W."/>
            <person name="Kawashima T."/>
            <person name="Lemaire P."/>
            <person name="Martinez D."/>
            <person name="Meinertzhagen I.A."/>
            <person name="Necula S."/>
            <person name="Nonaka M."/>
            <person name="Putnam N."/>
            <person name="Rash S."/>
            <person name="Saiga H."/>
            <person name="Satake M."/>
            <person name="Terry A."/>
            <person name="Yamada L."/>
            <person name="Wang H.G."/>
            <person name="Awazu S."/>
            <person name="Azumi K."/>
            <person name="Boore J."/>
            <person name="Branno M."/>
            <person name="Chin-Bow S."/>
            <person name="DeSantis R."/>
            <person name="Doyle S."/>
            <person name="Francino P."/>
            <person name="Keys D.N."/>
            <person name="Haga S."/>
            <person name="Hayashi H."/>
            <person name="Hino K."/>
            <person name="Imai K.S."/>
            <person name="Inaba K."/>
            <person name="Kano S."/>
            <person name="Kobayashi K."/>
            <person name="Kobayashi M."/>
            <person name="Lee B.I."/>
            <person name="Makabe K.W."/>
            <person name="Manohar C."/>
            <person name="Matassi G."/>
            <person name="Medina M."/>
            <person name="Mochizuki Y."/>
            <person name="Mount S."/>
            <person name="Morishita T."/>
            <person name="Miura S."/>
            <person name="Nakayama A."/>
            <person name="Nishizaka S."/>
            <person name="Nomoto H."/>
            <person name="Ohta F."/>
            <person name="Oishi K."/>
            <person name="Rigoutsos I."/>
            <person name="Sano M."/>
            <person name="Sasaki A."/>
            <person name="Sasakura Y."/>
            <person name="Shoguchi E."/>
            <person name="Shin-i T."/>
            <person name="Spagnuolo A."/>
            <person name="Stainier D."/>
            <person name="Suzuki M.M."/>
            <person name="Tassy O."/>
            <person name="Takatori N."/>
            <person name="Tokuoka M."/>
            <person name="Yagi K."/>
            <person name="Yoshizaki F."/>
            <person name="Wada S."/>
            <person name="Zhang C."/>
            <person name="Hyatt P.D."/>
            <person name="Larimer F."/>
            <person name="Detter C."/>
            <person name="Doggett N."/>
            <person name="Glavina T."/>
            <person name="Hawkins T."/>
            <person name="Richardson P."/>
            <person name="Lucas S."/>
            <person name="Kohara Y."/>
            <person name="Levine M."/>
            <person name="Satoh N."/>
            <person name="Rokhsar D.S."/>
        </authorList>
    </citation>
    <scope>NUCLEOTIDE SEQUENCE [LARGE SCALE GENOMIC DNA]</scope>
</reference>
<keyword evidence="2" id="KW-1185">Reference proteome</keyword>
<proteinExistence type="predicted"/>
<dbReference type="InParanoid" id="H2Y081"/>
<accession>H2Y081</accession>
<reference evidence="1" key="2">
    <citation type="journal article" date="2008" name="Genome Biol.">
        <title>Improved genome assembly and evidence-based global gene model set for the chordate Ciona intestinalis: new insight into intron and operon populations.</title>
        <authorList>
            <person name="Satou Y."/>
            <person name="Mineta K."/>
            <person name="Ogasawara M."/>
            <person name="Sasakura Y."/>
            <person name="Shoguchi E."/>
            <person name="Ueno K."/>
            <person name="Yamada L."/>
            <person name="Matsumoto J."/>
            <person name="Wasserscheid J."/>
            <person name="Dewar K."/>
            <person name="Wiley G.B."/>
            <person name="Macmil S.L."/>
            <person name="Roe B.A."/>
            <person name="Zeller R.W."/>
            <person name="Hastings K.E."/>
            <person name="Lemaire P."/>
            <person name="Lindquist E."/>
            <person name="Endo T."/>
            <person name="Hotta K."/>
            <person name="Inaba K."/>
        </authorList>
    </citation>
    <scope>NUCLEOTIDE SEQUENCE [LARGE SCALE GENOMIC DNA]</scope>
    <source>
        <strain evidence="1">wild type</strain>
    </source>
</reference>
<dbReference type="EMBL" id="EAAA01000623">
    <property type="status" value="NOT_ANNOTATED_CDS"/>
    <property type="molecule type" value="Genomic_DNA"/>
</dbReference>